<dbReference type="EMBL" id="CP008746">
    <property type="protein sequence ID" value="AKJ38211.1"/>
    <property type="molecule type" value="Genomic_DNA"/>
</dbReference>
<reference evidence="2 3" key="2">
    <citation type="journal article" date="2015" name="Stand. Genomic Sci.">
        <title>The complete genome sequence of the rumen methanogen Methanosarcina barkeri CM1.</title>
        <authorList>
            <person name="Lambie S.C."/>
            <person name="Kelly W.J."/>
            <person name="Leahy S.C."/>
            <person name="Li D."/>
            <person name="Reilly K."/>
            <person name="McAllister T.A."/>
            <person name="Valle E.R."/>
            <person name="Attwood G.T."/>
            <person name="Altermann E."/>
        </authorList>
    </citation>
    <scope>NUCLEOTIDE SEQUENCE [LARGE SCALE GENOMIC DNA]</scope>
    <source>
        <strain evidence="2 3">CM1</strain>
    </source>
</reference>
<gene>
    <name evidence="2" type="ORF">MCM1_1155</name>
</gene>
<feature type="transmembrane region" description="Helical" evidence="1">
    <location>
        <begin position="49"/>
        <end position="70"/>
    </location>
</feature>
<organism evidence="2 3">
    <name type="scientific">Methanosarcina barkeri CM1</name>
    <dbReference type="NCBI Taxonomy" id="796385"/>
    <lineage>
        <taxon>Archaea</taxon>
        <taxon>Methanobacteriati</taxon>
        <taxon>Methanobacteriota</taxon>
        <taxon>Stenosarchaea group</taxon>
        <taxon>Methanomicrobia</taxon>
        <taxon>Methanosarcinales</taxon>
        <taxon>Methanosarcinaceae</taxon>
        <taxon>Methanosarcina</taxon>
    </lineage>
</organism>
<dbReference type="PATRIC" id="fig|796385.3.peg.1455"/>
<keyword evidence="1" id="KW-1133">Transmembrane helix</keyword>
<proteinExistence type="predicted"/>
<dbReference type="AlphaFoldDB" id="A0A0G3C8A1"/>
<name>A0A0G3C8A1_METBA</name>
<accession>A0A0G3C8A1</accession>
<keyword evidence="1" id="KW-0812">Transmembrane</keyword>
<sequence length="79" mass="8759">MKFDTIIRSFLIAILVPLIALILEGAYYGLRLGNTDVLTAGFVNNYSDLTSPLNIIFLAMIFVLTLVIALSKISKKERP</sequence>
<evidence type="ECO:0000313" key="3">
    <source>
        <dbReference type="Proteomes" id="UP000035331"/>
    </source>
</evidence>
<reference evidence="3" key="1">
    <citation type="submission" date="2014-06" db="EMBL/GenBank/DDBJ databases">
        <title>The complete genome sequence of Methanosarcina barkeri CM1.</title>
        <authorList>
            <consortium name="Pastoral Greenhouse Gas Research Consortium"/>
            <person name="Lambie S.C."/>
            <person name="Leahy S.C."/>
            <person name="Kelly W.J."/>
            <person name="Li D."/>
            <person name="Reilly K."/>
            <person name="Attwood G.T."/>
            <person name="Altermann E."/>
        </authorList>
    </citation>
    <scope>NUCLEOTIDE SEQUENCE [LARGE SCALE GENOMIC DNA]</scope>
    <source>
        <strain evidence="3">CM1</strain>
    </source>
</reference>
<evidence type="ECO:0000313" key="2">
    <source>
        <dbReference type="EMBL" id="AKJ38211.1"/>
    </source>
</evidence>
<protein>
    <submittedName>
        <fullName evidence="2">Uncharacterized protein</fullName>
    </submittedName>
</protein>
<keyword evidence="1" id="KW-0472">Membrane</keyword>
<feature type="transmembrane region" description="Helical" evidence="1">
    <location>
        <begin position="7"/>
        <end position="29"/>
    </location>
</feature>
<evidence type="ECO:0000256" key="1">
    <source>
        <dbReference type="SAM" id="Phobius"/>
    </source>
</evidence>
<dbReference type="Proteomes" id="UP000035331">
    <property type="component" value="Chromosome"/>
</dbReference>